<evidence type="ECO:0000259" key="1">
    <source>
        <dbReference type="PROSITE" id="PS50206"/>
    </source>
</evidence>
<dbReference type="PANTHER" id="PTHR47377:SF1">
    <property type="entry name" value="RHODANESE-LIKE DOMAIN-CONTAINING PROTEIN 4, CHLOROPLASTIC"/>
    <property type="match status" value="1"/>
</dbReference>
<protein>
    <submittedName>
        <fullName evidence="2">Rhodanese-related sulfurtransferase</fullName>
    </submittedName>
</protein>
<dbReference type="CDD" id="cd01522">
    <property type="entry name" value="RHOD_1"/>
    <property type="match status" value="1"/>
</dbReference>
<keyword evidence="3" id="KW-1185">Reference proteome</keyword>
<name>A0ABT1H795_9NOCA</name>
<dbReference type="InterPro" id="IPR036873">
    <property type="entry name" value="Rhodanese-like_dom_sf"/>
</dbReference>
<dbReference type="PROSITE" id="PS50206">
    <property type="entry name" value="RHODANESE_3"/>
    <property type="match status" value="1"/>
</dbReference>
<organism evidence="2 3">
    <name type="scientific">Williamsia serinedens</name>
    <dbReference type="NCBI Taxonomy" id="391736"/>
    <lineage>
        <taxon>Bacteria</taxon>
        <taxon>Bacillati</taxon>
        <taxon>Actinomycetota</taxon>
        <taxon>Actinomycetes</taxon>
        <taxon>Mycobacteriales</taxon>
        <taxon>Nocardiaceae</taxon>
        <taxon>Williamsia</taxon>
    </lineage>
</organism>
<accession>A0ABT1H795</accession>
<sequence length="146" mass="15684">MSACGILETVSYAGDLSVQQAWDVLSEDPDAVLVDVRTQAEWNYVGIPDLSSLNKRTVLIEWVGFPDGARNPRFTEQLREAGVSDEQTVVFLCRSGQRSIGAAEAATADGVQKAYNIAEGFEGGLDADGHRGAVGWKAAGLPWRQS</sequence>
<comment type="caution">
    <text evidence="2">The sequence shown here is derived from an EMBL/GenBank/DDBJ whole genome shotgun (WGS) entry which is preliminary data.</text>
</comment>
<evidence type="ECO:0000313" key="2">
    <source>
        <dbReference type="EMBL" id="MCP2161648.1"/>
    </source>
</evidence>
<dbReference type="InterPro" id="IPR001763">
    <property type="entry name" value="Rhodanese-like_dom"/>
</dbReference>
<dbReference type="SMART" id="SM00450">
    <property type="entry name" value="RHOD"/>
    <property type="match status" value="1"/>
</dbReference>
<dbReference type="Pfam" id="PF00581">
    <property type="entry name" value="Rhodanese"/>
    <property type="match status" value="1"/>
</dbReference>
<dbReference type="EMBL" id="JAMTCG010000005">
    <property type="protein sequence ID" value="MCP2161648.1"/>
    <property type="molecule type" value="Genomic_DNA"/>
</dbReference>
<gene>
    <name evidence="2" type="ORF">LX12_002847</name>
</gene>
<dbReference type="InterPro" id="IPR044240">
    <property type="entry name" value="STR4-like"/>
</dbReference>
<dbReference type="Gene3D" id="3.40.250.10">
    <property type="entry name" value="Rhodanese-like domain"/>
    <property type="match status" value="1"/>
</dbReference>
<evidence type="ECO:0000313" key="3">
    <source>
        <dbReference type="Proteomes" id="UP001205740"/>
    </source>
</evidence>
<dbReference type="SUPFAM" id="SSF52821">
    <property type="entry name" value="Rhodanese/Cell cycle control phosphatase"/>
    <property type="match status" value="1"/>
</dbReference>
<proteinExistence type="predicted"/>
<reference evidence="2 3" key="1">
    <citation type="submission" date="2022-06" db="EMBL/GenBank/DDBJ databases">
        <title>Genomic Encyclopedia of Archaeal and Bacterial Type Strains, Phase II (KMG-II): from individual species to whole genera.</title>
        <authorList>
            <person name="Goeker M."/>
        </authorList>
    </citation>
    <scope>NUCLEOTIDE SEQUENCE [LARGE SCALE GENOMIC DNA]</scope>
    <source>
        <strain evidence="2 3">DSM 45037</strain>
    </source>
</reference>
<dbReference type="PANTHER" id="PTHR47377">
    <property type="entry name" value="RHODANESE-LIKE DOMAIN-CONTAINING PROTEIN 4, CHLOROPLASTIC"/>
    <property type="match status" value="1"/>
</dbReference>
<dbReference type="Proteomes" id="UP001205740">
    <property type="component" value="Unassembled WGS sequence"/>
</dbReference>
<feature type="domain" description="Rhodanese" evidence="1">
    <location>
        <begin position="27"/>
        <end position="133"/>
    </location>
</feature>